<dbReference type="OrthoDB" id="9801042at2"/>
<comment type="catalytic activity">
    <reaction evidence="7 8">
        <text>tRNA(Trp) + L-tryptophan + ATP = L-tryptophyl-tRNA(Trp) + AMP + diphosphate + H(+)</text>
        <dbReference type="Rhea" id="RHEA:24080"/>
        <dbReference type="Rhea" id="RHEA-COMP:9671"/>
        <dbReference type="Rhea" id="RHEA-COMP:9705"/>
        <dbReference type="ChEBI" id="CHEBI:15378"/>
        <dbReference type="ChEBI" id="CHEBI:30616"/>
        <dbReference type="ChEBI" id="CHEBI:33019"/>
        <dbReference type="ChEBI" id="CHEBI:57912"/>
        <dbReference type="ChEBI" id="CHEBI:78442"/>
        <dbReference type="ChEBI" id="CHEBI:78535"/>
        <dbReference type="ChEBI" id="CHEBI:456215"/>
        <dbReference type="EC" id="6.1.1.2"/>
    </reaction>
</comment>
<dbReference type="GO" id="GO:0004830">
    <property type="term" value="F:tryptophan-tRNA ligase activity"/>
    <property type="evidence" value="ECO:0007669"/>
    <property type="project" value="UniProtKB-UniRule"/>
</dbReference>
<keyword evidence="2 8" id="KW-0436">Ligase</keyword>
<dbReference type="GO" id="GO:0005737">
    <property type="term" value="C:cytoplasm"/>
    <property type="evidence" value="ECO:0007669"/>
    <property type="project" value="UniProtKB-SubCell"/>
</dbReference>
<evidence type="ECO:0000256" key="9">
    <source>
        <dbReference type="RuleBase" id="RU363036"/>
    </source>
</evidence>
<feature type="short sequence motif" description="'HIGH' region" evidence="8">
    <location>
        <begin position="13"/>
        <end position="21"/>
    </location>
</feature>
<evidence type="ECO:0000256" key="4">
    <source>
        <dbReference type="ARBA" id="ARBA00022840"/>
    </source>
</evidence>
<dbReference type="STRING" id="696127.midi_00478"/>
<dbReference type="NCBIfam" id="TIGR00233">
    <property type="entry name" value="trpS"/>
    <property type="match status" value="1"/>
</dbReference>
<dbReference type="CDD" id="cd00806">
    <property type="entry name" value="TrpRS_core"/>
    <property type="match status" value="1"/>
</dbReference>
<protein>
    <recommendedName>
        <fullName evidence="8">Tryptophan--tRNA ligase</fullName>
        <ecNumber evidence="8">6.1.1.2</ecNumber>
    </recommendedName>
    <alternativeName>
        <fullName evidence="8">Tryptophanyl-tRNA synthetase</fullName>
        <shortName evidence="8">TrpRS</shortName>
    </alternativeName>
</protein>
<feature type="binding site" evidence="8">
    <location>
        <position position="188"/>
    </location>
    <ligand>
        <name>ATP</name>
        <dbReference type="ChEBI" id="CHEBI:30616"/>
    </ligand>
</feature>
<keyword evidence="5 8" id="KW-0648">Protein biosynthesis</keyword>
<dbReference type="GO" id="GO:0006436">
    <property type="term" value="P:tryptophanyl-tRNA aminoacylation"/>
    <property type="evidence" value="ECO:0007669"/>
    <property type="project" value="UniProtKB-UniRule"/>
</dbReference>
<dbReference type="SUPFAM" id="SSF52374">
    <property type="entry name" value="Nucleotidylyl transferase"/>
    <property type="match status" value="1"/>
</dbReference>
<feature type="binding site" evidence="8">
    <location>
        <position position="136"/>
    </location>
    <ligand>
        <name>L-tryptophan</name>
        <dbReference type="ChEBI" id="CHEBI:57912"/>
    </ligand>
</feature>
<evidence type="ECO:0000313" key="11">
    <source>
        <dbReference type="Proteomes" id="UP000006639"/>
    </source>
</evidence>
<dbReference type="PRINTS" id="PR01039">
    <property type="entry name" value="TRNASYNTHTRP"/>
</dbReference>
<keyword evidence="3 8" id="KW-0547">Nucleotide-binding</keyword>
<reference evidence="10 11" key="1">
    <citation type="journal article" date="2011" name="Mol. Biol. Evol.">
        <title>Phylogenomic evidence for the presence of a flagellum and cbb3 oxidase in the free-living mitochondrial ancestor.</title>
        <authorList>
            <person name="Sassera D."/>
            <person name="Lo N."/>
            <person name="Epis S."/>
            <person name="D'Auria G."/>
            <person name="Montagna M."/>
            <person name="Comandatore F."/>
            <person name="Horner D."/>
            <person name="Pereto J."/>
            <person name="Luciano A.M."/>
            <person name="Franciosi F."/>
            <person name="Ferri E."/>
            <person name="Crotti E."/>
            <person name="Bazzocchi C."/>
            <person name="Daffonchio D."/>
            <person name="Sacchi L."/>
            <person name="Moya A."/>
            <person name="Latorre A."/>
            <person name="Bandi C."/>
        </authorList>
    </citation>
    <scope>NUCLEOTIDE SEQUENCE [LARGE SCALE GENOMIC DNA]</scope>
    <source>
        <strain evidence="10 11">IricVA</strain>
    </source>
</reference>
<dbReference type="InterPro" id="IPR001412">
    <property type="entry name" value="aa-tRNA-synth_I_CS"/>
</dbReference>
<dbReference type="InterPro" id="IPR050203">
    <property type="entry name" value="Trp-tRNA_synthetase"/>
</dbReference>
<feature type="short sequence motif" description="'KMSKS' region" evidence="8">
    <location>
        <begin position="197"/>
        <end position="201"/>
    </location>
</feature>
<dbReference type="Gene3D" id="1.10.240.10">
    <property type="entry name" value="Tyrosyl-Transfer RNA Synthetase"/>
    <property type="match status" value="1"/>
</dbReference>
<feature type="binding site" evidence="8">
    <location>
        <begin position="20"/>
        <end position="21"/>
    </location>
    <ligand>
        <name>ATP</name>
        <dbReference type="ChEBI" id="CHEBI:30616"/>
    </ligand>
</feature>
<dbReference type="KEGG" id="mmn:midi_00478"/>
<evidence type="ECO:0000256" key="5">
    <source>
        <dbReference type="ARBA" id="ARBA00022917"/>
    </source>
</evidence>
<evidence type="ECO:0000256" key="6">
    <source>
        <dbReference type="ARBA" id="ARBA00023146"/>
    </source>
</evidence>
<dbReference type="EMBL" id="CP002130">
    <property type="protein sequence ID" value="AEI88785.1"/>
    <property type="molecule type" value="Genomic_DNA"/>
</dbReference>
<dbReference type="InterPro" id="IPR002306">
    <property type="entry name" value="Trp-tRNA-ligase"/>
</dbReference>
<dbReference type="Proteomes" id="UP000006639">
    <property type="component" value="Chromosome"/>
</dbReference>
<dbReference type="HAMAP" id="MF_00140_B">
    <property type="entry name" value="Trp_tRNA_synth_B"/>
    <property type="match status" value="1"/>
</dbReference>
<dbReference type="EC" id="6.1.1.2" evidence="8"/>
<sequence>MKERKVVFSGVQPSGIITLGNYLGAIKNWVEMQESNDCLFCVVDLHAITIYQDPKILSQNILNVAAIYVASGLDPQKSIIFQQSSITEHLELAWVLGNHTRLGWLNRMTQFKDKVGKNKEAASLGLYSYPVLMAADILLYNTDLILVGEDQIQHIELCRDIAGAFNRQYQIDYFKMPEALTNQNAKRIMSLRDAKKKMSKSAPSDATRINIFDSNEAIEQKIKKATTDSFEGICFDEENRPEISNLLNIYSACSGNSIESSVQELKNCSTSQFKARLTESIISAIAPIRDQAFKILKKKEVVVNILKEGQKRAKESASTNLKKVYEIVGLSVYY</sequence>
<evidence type="ECO:0000256" key="1">
    <source>
        <dbReference type="ARBA" id="ARBA00005594"/>
    </source>
</evidence>
<evidence type="ECO:0000313" key="10">
    <source>
        <dbReference type="EMBL" id="AEI88785.1"/>
    </source>
</evidence>
<dbReference type="FunFam" id="1.10.240.10:FF:000002">
    <property type="entry name" value="Tryptophan--tRNA ligase"/>
    <property type="match status" value="1"/>
</dbReference>
<dbReference type="GO" id="GO:0005524">
    <property type="term" value="F:ATP binding"/>
    <property type="evidence" value="ECO:0007669"/>
    <property type="project" value="UniProtKB-UniRule"/>
</dbReference>
<dbReference type="PANTHER" id="PTHR43766:SF1">
    <property type="entry name" value="TRYPTOPHAN--TRNA LIGASE, MITOCHONDRIAL"/>
    <property type="match status" value="1"/>
</dbReference>
<proteinExistence type="inferred from homology"/>
<dbReference type="InterPro" id="IPR014729">
    <property type="entry name" value="Rossmann-like_a/b/a_fold"/>
</dbReference>
<dbReference type="Pfam" id="PF00579">
    <property type="entry name" value="tRNA-synt_1b"/>
    <property type="match status" value="1"/>
</dbReference>
<evidence type="ECO:0000256" key="8">
    <source>
        <dbReference type="HAMAP-Rule" id="MF_00140"/>
    </source>
</evidence>
<feature type="binding site" evidence="8">
    <location>
        <begin position="197"/>
        <end position="201"/>
    </location>
    <ligand>
        <name>ATP</name>
        <dbReference type="ChEBI" id="CHEBI:30616"/>
    </ligand>
</feature>
<dbReference type="InterPro" id="IPR002305">
    <property type="entry name" value="aa-tRNA-synth_Ic"/>
</dbReference>
<comment type="function">
    <text evidence="8">Catalyzes the attachment of tryptophan to tRNA(Trp).</text>
</comment>
<dbReference type="Gene3D" id="3.40.50.620">
    <property type="entry name" value="HUPs"/>
    <property type="match status" value="1"/>
</dbReference>
<keyword evidence="8" id="KW-0963">Cytoplasm</keyword>
<dbReference type="PANTHER" id="PTHR43766">
    <property type="entry name" value="TRYPTOPHAN--TRNA LIGASE, MITOCHONDRIAL"/>
    <property type="match status" value="1"/>
</dbReference>
<keyword evidence="6 8" id="KW-0030">Aminoacyl-tRNA synthetase</keyword>
<evidence type="ECO:0000256" key="2">
    <source>
        <dbReference type="ARBA" id="ARBA00022598"/>
    </source>
</evidence>
<keyword evidence="4 8" id="KW-0067">ATP-binding</keyword>
<dbReference type="PROSITE" id="PS00178">
    <property type="entry name" value="AA_TRNA_LIGASE_I"/>
    <property type="match status" value="1"/>
</dbReference>
<keyword evidence="11" id="KW-1185">Reference proteome</keyword>
<accession>F7XVT6</accession>
<evidence type="ECO:0000256" key="3">
    <source>
        <dbReference type="ARBA" id="ARBA00022741"/>
    </source>
</evidence>
<comment type="subunit">
    <text evidence="8">Homodimer.</text>
</comment>
<name>F7XVT6_MIDMI</name>
<comment type="subcellular location">
    <subcellularLocation>
        <location evidence="8">Cytoplasm</location>
    </subcellularLocation>
</comment>
<dbReference type="InterPro" id="IPR024109">
    <property type="entry name" value="Trp-tRNA-ligase_bac-type"/>
</dbReference>
<evidence type="ECO:0000256" key="7">
    <source>
        <dbReference type="ARBA" id="ARBA00049929"/>
    </source>
</evidence>
<gene>
    <name evidence="8 10" type="primary">trpS</name>
    <name evidence="10" type="ordered locus">midi_00478</name>
</gene>
<feature type="binding site" evidence="8">
    <location>
        <begin position="12"/>
        <end position="14"/>
    </location>
    <ligand>
        <name>ATP</name>
        <dbReference type="ChEBI" id="CHEBI:30616"/>
    </ligand>
</feature>
<dbReference type="RefSeq" id="WP_013950997.1">
    <property type="nucleotide sequence ID" value="NC_015722.1"/>
</dbReference>
<comment type="similarity">
    <text evidence="1 8 9">Belongs to the class-I aminoacyl-tRNA synthetase family.</text>
</comment>
<dbReference type="HOGENOM" id="CLU_029244_1_4_5"/>
<dbReference type="AlphaFoldDB" id="F7XVT6"/>
<organism evidence="10 11">
    <name type="scientific">Midichloria mitochondrii (strain IricVA)</name>
    <dbReference type="NCBI Taxonomy" id="696127"/>
    <lineage>
        <taxon>Bacteria</taxon>
        <taxon>Pseudomonadati</taxon>
        <taxon>Pseudomonadota</taxon>
        <taxon>Alphaproteobacteria</taxon>
        <taxon>Rickettsiales</taxon>
        <taxon>Candidatus Midichloriaceae</taxon>
        <taxon>Candidatus Midichloria</taxon>
    </lineage>
</organism>
<feature type="binding site" evidence="8">
    <location>
        <begin position="148"/>
        <end position="150"/>
    </location>
    <ligand>
        <name>ATP</name>
        <dbReference type="ChEBI" id="CHEBI:30616"/>
    </ligand>
</feature>